<evidence type="ECO:0000313" key="1">
    <source>
        <dbReference type="EMBL" id="CAG8563204.1"/>
    </source>
</evidence>
<sequence length="96" mass="11170">DLYNDILEQTAFANWEDSHEPIYKDINIESQQQVVEKLEIGDLINLNDSMIVKDSRSKDIESYNNNYIEGRGNLNFNIDDIVNKGLENTRQQYSSL</sequence>
<protein>
    <submittedName>
        <fullName evidence="1">32031_t:CDS:1</fullName>
    </submittedName>
</protein>
<reference evidence="1" key="1">
    <citation type="submission" date="2021-06" db="EMBL/GenBank/DDBJ databases">
        <authorList>
            <person name="Kallberg Y."/>
            <person name="Tangrot J."/>
            <person name="Rosling A."/>
        </authorList>
    </citation>
    <scope>NUCLEOTIDE SEQUENCE</scope>
    <source>
        <strain evidence="1">MA461A</strain>
    </source>
</reference>
<organism evidence="1 2">
    <name type="scientific">Racocetra persica</name>
    <dbReference type="NCBI Taxonomy" id="160502"/>
    <lineage>
        <taxon>Eukaryota</taxon>
        <taxon>Fungi</taxon>
        <taxon>Fungi incertae sedis</taxon>
        <taxon>Mucoromycota</taxon>
        <taxon>Glomeromycotina</taxon>
        <taxon>Glomeromycetes</taxon>
        <taxon>Diversisporales</taxon>
        <taxon>Gigasporaceae</taxon>
        <taxon>Racocetra</taxon>
    </lineage>
</organism>
<proteinExistence type="predicted"/>
<name>A0ACA9M3B8_9GLOM</name>
<keyword evidence="2" id="KW-1185">Reference proteome</keyword>
<evidence type="ECO:0000313" key="2">
    <source>
        <dbReference type="Proteomes" id="UP000789920"/>
    </source>
</evidence>
<comment type="caution">
    <text evidence="1">The sequence shown here is derived from an EMBL/GenBank/DDBJ whole genome shotgun (WGS) entry which is preliminary data.</text>
</comment>
<dbReference type="EMBL" id="CAJVQC010006118">
    <property type="protein sequence ID" value="CAG8563204.1"/>
    <property type="molecule type" value="Genomic_DNA"/>
</dbReference>
<gene>
    <name evidence="1" type="ORF">RPERSI_LOCUS4452</name>
</gene>
<accession>A0ACA9M3B8</accession>
<feature type="non-terminal residue" evidence="1">
    <location>
        <position position="1"/>
    </location>
</feature>
<dbReference type="Proteomes" id="UP000789920">
    <property type="component" value="Unassembled WGS sequence"/>
</dbReference>